<dbReference type="SUPFAM" id="SSF54373">
    <property type="entry name" value="FAD-linked reductases, C-terminal domain"/>
    <property type="match status" value="1"/>
</dbReference>
<evidence type="ECO:0000313" key="8">
    <source>
        <dbReference type="Proteomes" id="UP000183529"/>
    </source>
</evidence>
<protein>
    <submittedName>
        <fullName evidence="7">UDP-galactopyranose mutase</fullName>
    </submittedName>
</protein>
<evidence type="ECO:0000313" key="7">
    <source>
        <dbReference type="EMBL" id="SEJ48192.1"/>
    </source>
</evidence>
<name>A0AAQ1GEF3_9BURK</name>
<dbReference type="GO" id="GO:0005829">
    <property type="term" value="C:cytosol"/>
    <property type="evidence" value="ECO:0007669"/>
    <property type="project" value="TreeGrafter"/>
</dbReference>
<evidence type="ECO:0000259" key="6">
    <source>
        <dbReference type="Pfam" id="PF03275"/>
    </source>
</evidence>
<dbReference type="Pfam" id="PF13450">
    <property type="entry name" value="NAD_binding_8"/>
    <property type="match status" value="1"/>
</dbReference>
<evidence type="ECO:0000256" key="2">
    <source>
        <dbReference type="ARBA" id="ARBA00009321"/>
    </source>
</evidence>
<dbReference type="EMBL" id="FNZM01000005">
    <property type="protein sequence ID" value="SEJ48192.1"/>
    <property type="molecule type" value="Genomic_DNA"/>
</dbReference>
<keyword evidence="3" id="KW-0285">Flavoprotein</keyword>
<evidence type="ECO:0000256" key="5">
    <source>
        <dbReference type="ARBA" id="ARBA00023235"/>
    </source>
</evidence>
<dbReference type="Pfam" id="PF03275">
    <property type="entry name" value="GLF"/>
    <property type="match status" value="1"/>
</dbReference>
<dbReference type="Gene3D" id="3.40.50.720">
    <property type="entry name" value="NAD(P)-binding Rossmann-like Domain"/>
    <property type="match status" value="3"/>
</dbReference>
<dbReference type="GO" id="GO:0050660">
    <property type="term" value="F:flavin adenine dinucleotide binding"/>
    <property type="evidence" value="ECO:0007669"/>
    <property type="project" value="TreeGrafter"/>
</dbReference>
<evidence type="ECO:0000256" key="3">
    <source>
        <dbReference type="ARBA" id="ARBA00022630"/>
    </source>
</evidence>
<feature type="domain" description="UDP-galactopyranose mutase C-terminal" evidence="6">
    <location>
        <begin position="146"/>
        <end position="347"/>
    </location>
</feature>
<dbReference type="Proteomes" id="UP000183529">
    <property type="component" value="Unassembled WGS sequence"/>
</dbReference>
<dbReference type="GO" id="GO:0008767">
    <property type="term" value="F:UDP-galactopyranose mutase activity"/>
    <property type="evidence" value="ECO:0007669"/>
    <property type="project" value="InterPro"/>
</dbReference>
<dbReference type="SUPFAM" id="SSF51971">
    <property type="entry name" value="Nucleotide-binding domain"/>
    <property type="match status" value="1"/>
</dbReference>
<evidence type="ECO:0000256" key="4">
    <source>
        <dbReference type="ARBA" id="ARBA00022827"/>
    </source>
</evidence>
<sequence>MNILIVGAGLYGSICAYELGRRGHTCKVIEKREHIGGNVFTRYEEAADCHEHVYGAHIFHTNSEKIWNYVRQFADFNHYVNRVKVAHGDALYSFPINLLTLYQVFGTRTPEAARERLAAELVANDNPANMEEFCLSAIGPTLYTLFIEGYTAKQWGRHPRDMPAAAVKRLPVRFTFDDNYFNDRYQGIPVGGYTAIIEKMLERAEVETGVDFNADRDAWMRAYDLVIYTGALDAFFDYRLGTLEYRSLRFEREILPVRDFQGNAVINYTEQSVPWTRVIEHKHFDLSLKADKTLVTREYPAAWERGQIEYYPVNNDTNDGLYQRYRALADALGHKVHFGGRLAEYRYYDMHQIVGAALAFCSRVSA</sequence>
<dbReference type="PANTHER" id="PTHR21197:SF0">
    <property type="entry name" value="UDP-GALACTOPYRANOSE MUTASE"/>
    <property type="match status" value="1"/>
</dbReference>
<dbReference type="AlphaFoldDB" id="A0AAQ1GEF3"/>
<accession>A0AAQ1GEF3</accession>
<evidence type="ECO:0000256" key="1">
    <source>
        <dbReference type="ARBA" id="ARBA00001974"/>
    </source>
</evidence>
<dbReference type="InterPro" id="IPR015899">
    <property type="entry name" value="UDP-GalPyranose_mutase_C"/>
</dbReference>
<dbReference type="RefSeq" id="WP_074982819.1">
    <property type="nucleotide sequence ID" value="NZ_CADFGN010000002.1"/>
</dbReference>
<gene>
    <name evidence="7" type="ORF">SAMN05216550_105134</name>
</gene>
<reference evidence="7 8" key="1">
    <citation type="submission" date="2016-10" db="EMBL/GenBank/DDBJ databases">
        <authorList>
            <person name="Varghese N."/>
            <person name="Submissions S."/>
        </authorList>
    </citation>
    <scope>NUCLEOTIDE SEQUENCE [LARGE SCALE GENOMIC DNA]</scope>
    <source>
        <strain evidence="7 8">LMG 22274</strain>
    </source>
</reference>
<organism evidence="7 8">
    <name type="scientific">Paraburkholderia tropica</name>
    <dbReference type="NCBI Taxonomy" id="92647"/>
    <lineage>
        <taxon>Bacteria</taxon>
        <taxon>Pseudomonadati</taxon>
        <taxon>Pseudomonadota</taxon>
        <taxon>Betaproteobacteria</taxon>
        <taxon>Burkholderiales</taxon>
        <taxon>Burkholderiaceae</taxon>
        <taxon>Paraburkholderia</taxon>
    </lineage>
</organism>
<comment type="similarity">
    <text evidence="2">Belongs to the UDP-galactopyranose/dTDP-fucopyranose mutase family.</text>
</comment>
<keyword evidence="5" id="KW-0413">Isomerase</keyword>
<dbReference type="PANTHER" id="PTHR21197">
    <property type="entry name" value="UDP-GALACTOPYRANOSE MUTASE"/>
    <property type="match status" value="1"/>
</dbReference>
<comment type="caution">
    <text evidence="7">The sequence shown here is derived from an EMBL/GenBank/DDBJ whole genome shotgun (WGS) entry which is preliminary data.</text>
</comment>
<dbReference type="NCBIfam" id="TIGR00031">
    <property type="entry name" value="UDP-GALP_mutase"/>
    <property type="match status" value="1"/>
</dbReference>
<proteinExistence type="inferred from homology"/>
<comment type="cofactor">
    <cofactor evidence="1">
        <name>FAD</name>
        <dbReference type="ChEBI" id="CHEBI:57692"/>
    </cofactor>
</comment>
<keyword evidence="4" id="KW-0274">FAD</keyword>
<dbReference type="InterPro" id="IPR004379">
    <property type="entry name" value="UDP-GALP_mutase"/>
</dbReference>